<dbReference type="CDD" id="cd01285">
    <property type="entry name" value="nucleoside_deaminase"/>
    <property type="match status" value="1"/>
</dbReference>
<dbReference type="OrthoDB" id="9802676at2"/>
<dbReference type="PROSITE" id="PS00903">
    <property type="entry name" value="CYT_DCMP_DEAMINASES_1"/>
    <property type="match status" value="1"/>
</dbReference>
<evidence type="ECO:0000313" key="4">
    <source>
        <dbReference type="EMBL" id="AAQ00081.1"/>
    </source>
</evidence>
<dbReference type="PANTHER" id="PTHR11079">
    <property type="entry name" value="CYTOSINE DEAMINASE FAMILY MEMBER"/>
    <property type="match status" value="1"/>
</dbReference>
<dbReference type="Pfam" id="PF00383">
    <property type="entry name" value="dCMP_cyt_deam_1"/>
    <property type="match status" value="1"/>
</dbReference>
<accession>Q7VBQ6</accession>
<dbReference type="AlphaFoldDB" id="Q7VBQ6"/>
<dbReference type="EnsemblBacteria" id="AAQ00081">
    <property type="protein sequence ID" value="AAQ00081"/>
    <property type="gene ID" value="Pro_1036"/>
</dbReference>
<dbReference type="PANTHER" id="PTHR11079:SF202">
    <property type="entry name" value="TRNA-SPECIFIC ADENOSINE DEAMINASE"/>
    <property type="match status" value="1"/>
</dbReference>
<sequence>MQFTKPVKLNDTQIHRWMMILRKRAKIVGKEGEVPITAIILNEKGHCIGHGRNTRNKRFDPMGHAELVALRQAAWLKGDWRFNECTLIVTLEPCQMCAGALIQARMGRVIFGAYDFKRGGLGGTLDLSTHKSAHHKMIVKGGVMKKEIKQEIEEWFSLRRLIKL</sequence>
<evidence type="ECO:0000256" key="2">
    <source>
        <dbReference type="ARBA" id="ARBA00022833"/>
    </source>
</evidence>
<dbReference type="HOGENOM" id="CLU_025810_3_2_3"/>
<feature type="domain" description="CMP/dCMP-type deaminase" evidence="3">
    <location>
        <begin position="12"/>
        <end position="124"/>
    </location>
</feature>
<dbReference type="Proteomes" id="UP000001420">
    <property type="component" value="Chromosome"/>
</dbReference>
<dbReference type="InterPro" id="IPR016192">
    <property type="entry name" value="APOBEC/CMP_deaminase_Zn-bd"/>
</dbReference>
<keyword evidence="2" id="KW-0862">Zinc</keyword>
<dbReference type="STRING" id="167539.Pro_1036"/>
<dbReference type="PROSITE" id="PS51747">
    <property type="entry name" value="CYT_DCMP_DEAMINASES_2"/>
    <property type="match status" value="1"/>
</dbReference>
<keyword evidence="1" id="KW-0479">Metal-binding</keyword>
<dbReference type="GO" id="GO:0002100">
    <property type="term" value="P:tRNA wobble adenosine to inosine editing"/>
    <property type="evidence" value="ECO:0007669"/>
    <property type="project" value="InterPro"/>
</dbReference>
<dbReference type="EMBL" id="AE017126">
    <property type="protein sequence ID" value="AAQ00081.1"/>
    <property type="molecule type" value="Genomic_DNA"/>
</dbReference>
<dbReference type="InterPro" id="IPR016193">
    <property type="entry name" value="Cytidine_deaminase-like"/>
</dbReference>
<dbReference type="eggNOG" id="COG0590">
    <property type="taxonomic scope" value="Bacteria"/>
</dbReference>
<reference evidence="4 5" key="1">
    <citation type="journal article" date="2003" name="Proc. Natl. Acad. Sci. U.S.A.">
        <title>Genome sequence of the cyanobacterium Prochlorococcus marinus SS120, a nearly minimal oxyphototrophic genome.</title>
        <authorList>
            <person name="Dufresne A."/>
            <person name="Salanoubat M."/>
            <person name="Partensky F."/>
            <person name="Artiguenave F."/>
            <person name="Axmann I.M."/>
            <person name="Barbe V."/>
            <person name="Duprat S."/>
            <person name="Galperin M.Y."/>
            <person name="Koonin E.V."/>
            <person name="Le Gall F."/>
            <person name="Makarova K.S."/>
            <person name="Ostrowski M."/>
            <person name="Oztas S."/>
            <person name="Robert C."/>
            <person name="Rogozin I.B."/>
            <person name="Scanlan D.J."/>
            <person name="Tandeau de Marsac N."/>
            <person name="Weissenbach J."/>
            <person name="Wincker P."/>
            <person name="Wolf Y.I."/>
            <person name="Hess W.R."/>
        </authorList>
    </citation>
    <scope>NUCLEOTIDE SEQUENCE [LARGE SCALE GENOMIC DNA]</scope>
    <source>
        <strain evidence="5">SARG / CCMP1375 / SS120</strain>
    </source>
</reference>
<organism evidence="4 5">
    <name type="scientific">Prochlorococcus marinus (strain SARG / CCMP1375 / SS120)</name>
    <dbReference type="NCBI Taxonomy" id="167539"/>
    <lineage>
        <taxon>Bacteria</taxon>
        <taxon>Bacillati</taxon>
        <taxon>Cyanobacteriota</taxon>
        <taxon>Cyanophyceae</taxon>
        <taxon>Synechococcales</taxon>
        <taxon>Prochlorococcaceae</taxon>
        <taxon>Prochlorococcus</taxon>
    </lineage>
</organism>
<dbReference type="SUPFAM" id="SSF53927">
    <property type="entry name" value="Cytidine deaminase-like"/>
    <property type="match status" value="1"/>
</dbReference>
<evidence type="ECO:0000313" key="5">
    <source>
        <dbReference type="Proteomes" id="UP000001420"/>
    </source>
</evidence>
<dbReference type="GO" id="GO:0008270">
    <property type="term" value="F:zinc ion binding"/>
    <property type="evidence" value="ECO:0007669"/>
    <property type="project" value="InterPro"/>
</dbReference>
<protein>
    <submittedName>
        <fullName evidence="4">Cytosine/adenosine deaminase</fullName>
    </submittedName>
</protein>
<evidence type="ECO:0000256" key="1">
    <source>
        <dbReference type="ARBA" id="ARBA00022723"/>
    </source>
</evidence>
<evidence type="ECO:0000259" key="3">
    <source>
        <dbReference type="PROSITE" id="PS51747"/>
    </source>
</evidence>
<dbReference type="Gene3D" id="3.40.140.10">
    <property type="entry name" value="Cytidine Deaminase, domain 2"/>
    <property type="match status" value="1"/>
</dbReference>
<dbReference type="GO" id="GO:0052717">
    <property type="term" value="F:tRNA-specific adenosine-34 deaminase activity"/>
    <property type="evidence" value="ECO:0007669"/>
    <property type="project" value="UniProtKB-EC"/>
</dbReference>
<dbReference type="InterPro" id="IPR002125">
    <property type="entry name" value="CMP_dCMP_dom"/>
</dbReference>
<keyword evidence="5" id="KW-1185">Reference proteome</keyword>
<dbReference type="PATRIC" id="fig|167539.5.peg.1086"/>
<dbReference type="KEGG" id="pma:Pro_1036"/>
<proteinExistence type="predicted"/>
<gene>
    <name evidence="4" type="primary">cumB</name>
    <name evidence="4" type="ordered locus">Pro_1036</name>
</gene>
<name>Q7VBQ6_PROMA</name>
<dbReference type="RefSeq" id="WP_011125188.1">
    <property type="nucleotide sequence ID" value="NC_005042.1"/>
</dbReference>